<proteinExistence type="predicted"/>
<dbReference type="EMBL" id="JACBYW010000001">
    <property type="protein sequence ID" value="NYH77864.1"/>
    <property type="molecule type" value="Genomic_DNA"/>
</dbReference>
<organism evidence="2 3">
    <name type="scientific">Actinopolyspora biskrensis</name>
    <dbReference type="NCBI Taxonomy" id="1470178"/>
    <lineage>
        <taxon>Bacteria</taxon>
        <taxon>Bacillati</taxon>
        <taxon>Actinomycetota</taxon>
        <taxon>Actinomycetes</taxon>
        <taxon>Actinopolysporales</taxon>
        <taxon>Actinopolysporaceae</taxon>
        <taxon>Actinopolyspora</taxon>
    </lineage>
</organism>
<accession>A0A852YRK0</accession>
<evidence type="ECO:0000256" key="1">
    <source>
        <dbReference type="SAM" id="Phobius"/>
    </source>
</evidence>
<reference evidence="2 3" key="1">
    <citation type="submission" date="2020-07" db="EMBL/GenBank/DDBJ databases">
        <title>Genomic Encyclopedia of Type Strains, Phase III (KMG-III): the genomes of soil and plant-associated and newly described type strains.</title>
        <authorList>
            <person name="Whitman W."/>
        </authorList>
    </citation>
    <scope>NUCLEOTIDE SEQUENCE [LARGE SCALE GENOMIC DNA]</scope>
    <source>
        <strain evidence="2 3">CECT 8576</strain>
    </source>
</reference>
<keyword evidence="1" id="KW-0812">Transmembrane</keyword>
<dbReference type="AlphaFoldDB" id="A0A852YRK0"/>
<keyword evidence="1" id="KW-1133">Transmembrane helix</keyword>
<protein>
    <submittedName>
        <fullName evidence="2">Uncharacterized protein</fullName>
    </submittedName>
</protein>
<feature type="transmembrane region" description="Helical" evidence="1">
    <location>
        <begin position="7"/>
        <end position="26"/>
    </location>
</feature>
<name>A0A852YRK0_9ACTN</name>
<comment type="caution">
    <text evidence="2">The sequence shown here is derived from an EMBL/GenBank/DDBJ whole genome shotgun (WGS) entry which is preliminary data.</text>
</comment>
<sequence>MNSRRLTLVLVRSAVFLIVGVVLFTLVGWSGYAVVAVGLMAAAILVQLGGILWLRRSEGKRPFAAVADDSRDSARKPR</sequence>
<evidence type="ECO:0000313" key="3">
    <source>
        <dbReference type="Proteomes" id="UP000548304"/>
    </source>
</evidence>
<keyword evidence="1" id="KW-0472">Membrane</keyword>
<keyword evidence="3" id="KW-1185">Reference proteome</keyword>
<gene>
    <name evidence="2" type="ORF">FHR84_001178</name>
</gene>
<evidence type="ECO:0000313" key="2">
    <source>
        <dbReference type="EMBL" id="NYH77864.1"/>
    </source>
</evidence>
<dbReference type="RefSeq" id="WP_179534317.1">
    <property type="nucleotide sequence ID" value="NZ_JACBYW010000001.1"/>
</dbReference>
<feature type="transmembrane region" description="Helical" evidence="1">
    <location>
        <begin position="32"/>
        <end position="54"/>
    </location>
</feature>
<dbReference type="Proteomes" id="UP000548304">
    <property type="component" value="Unassembled WGS sequence"/>
</dbReference>